<dbReference type="InterPro" id="IPR047115">
    <property type="entry name" value="ARSB"/>
</dbReference>
<keyword evidence="3" id="KW-0378">Hydrolase</keyword>
<evidence type="ECO:0000259" key="7">
    <source>
        <dbReference type="Pfam" id="PF00884"/>
    </source>
</evidence>
<evidence type="ECO:0000256" key="2">
    <source>
        <dbReference type="ARBA" id="ARBA00022723"/>
    </source>
</evidence>
<evidence type="ECO:0000313" key="9">
    <source>
        <dbReference type="Proteomes" id="UP000305673"/>
    </source>
</evidence>
<evidence type="ECO:0000256" key="4">
    <source>
        <dbReference type="ARBA" id="ARBA00022837"/>
    </source>
</evidence>
<dbReference type="InterPro" id="IPR006311">
    <property type="entry name" value="TAT_signal"/>
</dbReference>
<dbReference type="PROSITE" id="PS00149">
    <property type="entry name" value="SULFATASE_2"/>
    <property type="match status" value="1"/>
</dbReference>
<gene>
    <name evidence="8" type="ORF">FFM53_034180</name>
</gene>
<organism evidence="8 9">
    <name type="scientific">Rhizobium indicum</name>
    <dbReference type="NCBI Taxonomy" id="2583231"/>
    <lineage>
        <taxon>Bacteria</taxon>
        <taxon>Pseudomonadati</taxon>
        <taxon>Pseudomonadota</taxon>
        <taxon>Alphaproteobacteria</taxon>
        <taxon>Hyphomicrobiales</taxon>
        <taxon>Rhizobiaceae</taxon>
        <taxon>Rhizobium/Agrobacterium group</taxon>
        <taxon>Rhizobium</taxon>
    </lineage>
</organism>
<dbReference type="EMBL" id="CP054025">
    <property type="protein sequence ID" value="QKK21443.1"/>
    <property type="molecule type" value="Genomic_DNA"/>
</dbReference>
<keyword evidence="4" id="KW-0106">Calcium</keyword>
<evidence type="ECO:0000256" key="1">
    <source>
        <dbReference type="ARBA" id="ARBA00008779"/>
    </source>
</evidence>
<evidence type="ECO:0000313" key="8">
    <source>
        <dbReference type="EMBL" id="QKK21443.1"/>
    </source>
</evidence>
<geneLocation type="plasmid" evidence="8 9">
    <name>pPR12A204</name>
</geneLocation>
<proteinExistence type="inferred from homology"/>
<dbReference type="PANTHER" id="PTHR10342:SF274">
    <property type="entry name" value="ARYLSULFATASE B"/>
    <property type="match status" value="1"/>
</dbReference>
<evidence type="ECO:0000256" key="5">
    <source>
        <dbReference type="ARBA" id="ARBA00023180"/>
    </source>
</evidence>
<name>A0ABX6PS64_9HYPH</name>
<comment type="similarity">
    <text evidence="1">Belongs to the sulfatase family.</text>
</comment>
<feature type="transmembrane region" description="Helical" evidence="6">
    <location>
        <begin position="22"/>
        <end position="45"/>
    </location>
</feature>
<dbReference type="InterPro" id="IPR017850">
    <property type="entry name" value="Alkaline_phosphatase_core_sf"/>
</dbReference>
<dbReference type="PANTHER" id="PTHR10342">
    <property type="entry name" value="ARYLSULFATASE"/>
    <property type="match status" value="1"/>
</dbReference>
<reference evidence="8 9" key="1">
    <citation type="submission" date="2020-05" db="EMBL/GenBank/DDBJ databases">
        <title>Genome sequences of pea root nodulating Rhizobium spp.</title>
        <authorList>
            <person name="Rahi P."/>
        </authorList>
    </citation>
    <scope>NUCLEOTIDE SEQUENCE [LARGE SCALE GENOMIC DNA]</scope>
    <source>
        <strain evidence="9">JKLM 12A2</strain>
        <plasmid evidence="8 9">pPR12A204</plasmid>
    </source>
</reference>
<dbReference type="InterPro" id="IPR000917">
    <property type="entry name" value="Sulfatase_N"/>
</dbReference>
<dbReference type="RefSeq" id="WP_138334123.1">
    <property type="nucleotide sequence ID" value="NZ_CP054025.1"/>
</dbReference>
<dbReference type="Gene3D" id="3.40.720.10">
    <property type="entry name" value="Alkaline Phosphatase, subunit A"/>
    <property type="match status" value="1"/>
</dbReference>
<accession>A0ABX6PS64</accession>
<dbReference type="Pfam" id="PF00884">
    <property type="entry name" value="Sulfatase"/>
    <property type="match status" value="1"/>
</dbReference>
<dbReference type="Proteomes" id="UP000305673">
    <property type="component" value="Plasmid pPR12A204"/>
</dbReference>
<keyword evidence="9" id="KW-1185">Reference proteome</keyword>
<keyword evidence="6" id="KW-1133">Transmembrane helix</keyword>
<keyword evidence="8" id="KW-0614">Plasmid</keyword>
<keyword evidence="5" id="KW-0325">Glycoprotein</keyword>
<dbReference type="CDD" id="cd16029">
    <property type="entry name" value="4-S"/>
    <property type="match status" value="1"/>
</dbReference>
<keyword evidence="6" id="KW-0472">Membrane</keyword>
<keyword evidence="6" id="KW-0812">Transmembrane</keyword>
<sequence>MTSSSQTPTGTQPKTGLQRRELLLSASALVAAGAVATGGFGLPVLRGAFGSGMAAMAAEPQPNIIHIVSDDQGWKDVGFHGSDIKTPNIDRLAETGAELTQFYAQPMCSQTRAAMLTGRYPLRTGFQTAVIPSGGLYGVPVDEWLLPQALKDAGYETALVGKWHIGHAKPEYWPRQRGFDYFYGAMVGEIDHFKHEAHGEGDWYRNNDRIEEEGYDTTLFGNEAVKRIEEHDPSKPLYLYLAFTAPHTPYQVPDEYLDNYPEIADTSRRTYAAMITAMDDQIGHVLEALDKRGMRENTLIVFHSDNGGTRSAKFTGESKVTGELPPNNGSYRDGKGTIYEGGTRVVALANWAGKIKPGKVDGMMHVVDIYPTLVGLAGGTLDKTKPLDGLDVWGAISEGKVSPRTEVVYNVQPWAAGVRQGDWKLVWQALIPGTLELFDLAADPSEAKNLAEANPAKVKELQARIAELAAQAAPPLFMTDAFRLILSEPPSTPEGFFEVSD</sequence>
<evidence type="ECO:0000256" key="3">
    <source>
        <dbReference type="ARBA" id="ARBA00022801"/>
    </source>
</evidence>
<evidence type="ECO:0000256" key="6">
    <source>
        <dbReference type="SAM" id="Phobius"/>
    </source>
</evidence>
<keyword evidence="2" id="KW-0479">Metal-binding</keyword>
<dbReference type="Gene3D" id="3.30.1120.10">
    <property type="match status" value="1"/>
</dbReference>
<feature type="domain" description="Sulfatase N-terminal" evidence="7">
    <location>
        <begin position="62"/>
        <end position="378"/>
    </location>
</feature>
<dbReference type="InterPro" id="IPR024607">
    <property type="entry name" value="Sulfatase_CS"/>
</dbReference>
<dbReference type="PROSITE" id="PS51318">
    <property type="entry name" value="TAT"/>
    <property type="match status" value="1"/>
</dbReference>
<protein>
    <submittedName>
        <fullName evidence="8">Arylsulfatase</fullName>
    </submittedName>
</protein>
<dbReference type="SUPFAM" id="SSF53649">
    <property type="entry name" value="Alkaline phosphatase-like"/>
    <property type="match status" value="1"/>
</dbReference>